<organism evidence="1 2">
    <name type="scientific">Eubacterium callanderi</name>
    <dbReference type="NCBI Taxonomy" id="53442"/>
    <lineage>
        <taxon>Bacteria</taxon>
        <taxon>Bacillati</taxon>
        <taxon>Bacillota</taxon>
        <taxon>Clostridia</taxon>
        <taxon>Eubacteriales</taxon>
        <taxon>Eubacteriaceae</taxon>
        <taxon>Eubacterium</taxon>
    </lineage>
</organism>
<reference evidence="1 2" key="2">
    <citation type="journal article" date="2011" name="J. Bacteriol.">
        <title>Complete genome sequence of a carbon monoxide-utilizing acetogen, Eubacterium limosum KIST612.</title>
        <authorList>
            <person name="Roh H."/>
            <person name="Ko H.J."/>
            <person name="Kim D."/>
            <person name="Choi D.G."/>
            <person name="Park S."/>
            <person name="Kim S."/>
            <person name="Chang I.S."/>
            <person name="Choi I.G."/>
        </authorList>
    </citation>
    <scope>NUCLEOTIDE SEQUENCE [LARGE SCALE GENOMIC DNA]</scope>
    <source>
        <strain evidence="1 2">KIST612</strain>
    </source>
</reference>
<gene>
    <name evidence="1" type="ordered locus">ELI_2948</name>
</gene>
<reference key="1">
    <citation type="submission" date="2010-09" db="EMBL/GenBank/DDBJ databases">
        <authorList>
            <person name="Roh H."/>
            <person name="Ko H.-J."/>
            <person name="Kim D."/>
            <person name="Choi D.G."/>
            <person name="Park S."/>
            <person name="Kim S."/>
            <person name="Kim K.H."/>
            <person name="Chang I.S."/>
            <person name="Choi I.-G."/>
        </authorList>
    </citation>
    <scope>NUCLEOTIDE SEQUENCE</scope>
    <source>
        <strain>KIST612</strain>
    </source>
</reference>
<dbReference type="AlphaFoldDB" id="E3GED1"/>
<dbReference type="Proteomes" id="UP000006873">
    <property type="component" value="Chromosome"/>
</dbReference>
<keyword evidence="2" id="KW-1185">Reference proteome</keyword>
<evidence type="ECO:0000313" key="1">
    <source>
        <dbReference type="EMBL" id="ADO37917.1"/>
    </source>
</evidence>
<accession>E3GED1</accession>
<protein>
    <submittedName>
        <fullName evidence="1">Uncharacterized protein</fullName>
    </submittedName>
</protein>
<name>E3GED1_9FIRM</name>
<sequence length="37" mass="4291">MLIYVKFFLFDKMLDNGLTDLPDFNQIGKKVPVGLLF</sequence>
<dbReference type="EMBL" id="CP002273">
    <property type="protein sequence ID" value="ADO37917.1"/>
    <property type="molecule type" value="Genomic_DNA"/>
</dbReference>
<proteinExistence type="predicted"/>
<evidence type="ECO:0000313" key="2">
    <source>
        <dbReference type="Proteomes" id="UP000006873"/>
    </source>
</evidence>
<dbReference type="KEGG" id="elm:ELI_2948"/>
<dbReference type="HOGENOM" id="CLU_3343827_0_0_9"/>